<dbReference type="KEGG" id="salm:D0Y50_06950"/>
<evidence type="ECO:0000313" key="3">
    <source>
        <dbReference type="Proteomes" id="UP000262073"/>
    </source>
</evidence>
<sequence>MKKLSLSSIIVSAFALLTTTTTVCASEPAVELELNIDFAPITVTTDIVNDIQQAVQSTLTAQSQRAQSAPLLAYQNEQSERPAATAQQSE</sequence>
<evidence type="ECO:0000313" key="2">
    <source>
        <dbReference type="EMBL" id="AXR06123.1"/>
    </source>
</evidence>
<reference evidence="2 3" key="1">
    <citation type="submission" date="2018-08" db="EMBL/GenBank/DDBJ databases">
        <title>Salinimonas sediminis sp. nov., a piezophilic bacterium isolated from a deep-sea sediment sample from the New Britain Trench.</title>
        <authorList>
            <person name="Cao J."/>
        </authorList>
    </citation>
    <scope>NUCLEOTIDE SEQUENCE [LARGE SCALE GENOMIC DNA]</scope>
    <source>
        <strain evidence="2 3">N102</strain>
    </source>
</reference>
<dbReference type="EMBL" id="CP031769">
    <property type="protein sequence ID" value="AXR06123.1"/>
    <property type="molecule type" value="Genomic_DNA"/>
</dbReference>
<keyword evidence="3" id="KW-1185">Reference proteome</keyword>
<feature type="signal peptide" evidence="1">
    <location>
        <begin position="1"/>
        <end position="25"/>
    </location>
</feature>
<feature type="chain" id="PRO_5016981269" evidence="1">
    <location>
        <begin position="26"/>
        <end position="90"/>
    </location>
</feature>
<dbReference type="RefSeq" id="WP_108566328.1">
    <property type="nucleotide sequence ID" value="NZ_CP031769.1"/>
</dbReference>
<accession>A0A346NKR6</accession>
<protein>
    <submittedName>
        <fullName evidence="2">Uncharacterized protein</fullName>
    </submittedName>
</protein>
<dbReference type="Proteomes" id="UP000262073">
    <property type="component" value="Chromosome"/>
</dbReference>
<evidence type="ECO:0000256" key="1">
    <source>
        <dbReference type="SAM" id="SignalP"/>
    </source>
</evidence>
<organism evidence="2 3">
    <name type="scientific">Salinimonas sediminis</name>
    <dbReference type="NCBI Taxonomy" id="2303538"/>
    <lineage>
        <taxon>Bacteria</taxon>
        <taxon>Pseudomonadati</taxon>
        <taxon>Pseudomonadota</taxon>
        <taxon>Gammaproteobacteria</taxon>
        <taxon>Alteromonadales</taxon>
        <taxon>Alteromonadaceae</taxon>
        <taxon>Alteromonas/Salinimonas group</taxon>
        <taxon>Salinimonas</taxon>
    </lineage>
</organism>
<keyword evidence="1" id="KW-0732">Signal</keyword>
<name>A0A346NKR6_9ALTE</name>
<gene>
    <name evidence="2" type="ORF">D0Y50_06950</name>
</gene>
<dbReference type="AlphaFoldDB" id="A0A346NKR6"/>
<proteinExistence type="predicted"/>